<reference evidence="1 2" key="1">
    <citation type="submission" date="2017-10" db="EMBL/GenBank/DDBJ databases">
        <title>Bacillus sp. nov., a halophilic bacterium isolated from a Yangshapao Lake.</title>
        <authorList>
            <person name="Wang H."/>
        </authorList>
    </citation>
    <scope>NUCLEOTIDE SEQUENCE [LARGE SCALE GENOMIC DNA]</scope>
    <source>
        <strain evidence="1 2">YSP-3</strain>
    </source>
</reference>
<evidence type="ECO:0000313" key="2">
    <source>
        <dbReference type="Proteomes" id="UP000248066"/>
    </source>
</evidence>
<dbReference type="EMBL" id="PDOF01000001">
    <property type="protein sequence ID" value="PYZ98204.1"/>
    <property type="molecule type" value="Genomic_DNA"/>
</dbReference>
<dbReference type="Proteomes" id="UP000248066">
    <property type="component" value="Unassembled WGS sequence"/>
</dbReference>
<sequence>MFTVGDLVYVNKQGRSNYAGKGTVTAICNTIPEIHEYFQDSHPFYDTYVSWIKSEKSVYVVELESNIGKAGFLENELAYELINS</sequence>
<keyword evidence="2" id="KW-1185">Reference proteome</keyword>
<evidence type="ECO:0000313" key="1">
    <source>
        <dbReference type="EMBL" id="PYZ98204.1"/>
    </source>
</evidence>
<gene>
    <name evidence="1" type="ORF">CR205_06310</name>
</gene>
<comment type="caution">
    <text evidence="1">The sequence shown here is derived from an EMBL/GenBank/DDBJ whole genome shotgun (WGS) entry which is preliminary data.</text>
</comment>
<name>A0A2W0H8K8_9BACI</name>
<protein>
    <submittedName>
        <fullName evidence="1">Uncharacterized protein</fullName>
    </submittedName>
</protein>
<dbReference type="RefSeq" id="WP_110518040.1">
    <property type="nucleotide sequence ID" value="NZ_PDOF01000001.1"/>
</dbReference>
<proteinExistence type="predicted"/>
<dbReference type="AlphaFoldDB" id="A0A2W0H8K8"/>
<organism evidence="1 2">
    <name type="scientific">Alteribacter lacisalsi</name>
    <dbReference type="NCBI Taxonomy" id="2045244"/>
    <lineage>
        <taxon>Bacteria</taxon>
        <taxon>Bacillati</taxon>
        <taxon>Bacillota</taxon>
        <taxon>Bacilli</taxon>
        <taxon>Bacillales</taxon>
        <taxon>Bacillaceae</taxon>
        <taxon>Alteribacter</taxon>
    </lineage>
</organism>
<accession>A0A2W0H8K8</accession>
<dbReference type="OrthoDB" id="2883079at2"/>